<dbReference type="InterPro" id="IPR000873">
    <property type="entry name" value="AMP-dep_synth/lig_dom"/>
</dbReference>
<accession>A0AAP0I577</accession>
<evidence type="ECO:0000313" key="4">
    <source>
        <dbReference type="Proteomes" id="UP001417504"/>
    </source>
</evidence>
<keyword evidence="1" id="KW-0472">Membrane</keyword>
<dbReference type="Gene3D" id="3.30.300.30">
    <property type="match status" value="1"/>
</dbReference>
<evidence type="ECO:0000256" key="1">
    <source>
        <dbReference type="SAM" id="Phobius"/>
    </source>
</evidence>
<dbReference type="PANTHER" id="PTHR22754">
    <property type="entry name" value="DISCO-INTERACTING PROTEIN 2 DIP2 -RELATED"/>
    <property type="match status" value="1"/>
</dbReference>
<name>A0AAP0I577_9MAGN</name>
<keyword evidence="1" id="KW-1133">Transmembrane helix</keyword>
<protein>
    <recommendedName>
        <fullName evidence="2">AMP-dependent synthetase/ligase domain-containing protein</fullName>
    </recommendedName>
</protein>
<sequence length="624" mass="69581">MNYENYDPYFPDQPVVDLYLPVWSNLPSFLSKPAFIWVEDGDLLISTLTYPQLNYSAHLVASHLLNLQLKVKDTVLILCSPGLQLVQILFGCLRAGLLSVPIFPYDPSSLTASSTNLHHLIRVLSQTKPKVAIAQKNYIANIQHYISSSSKDKKLSELLQKFRWVSVEDMEPEDVYLIQYTSGATGIPKPVLVTAGAAAHNVRTARKAYELLPSDVIVSWLPQYHDCGLMFLFLTVVAGATCVLTSPVSFLKRPRLWLELITDFNVTCTPVPSFTLPLVVRRGGPDQGTKSLSLWSLRNLIIINEPLYEAPVVEFIDEFAPFGLNHSCISPSYGLAENGTFVSTAWMSMADHKGGGNTSFQIPTFKQLLPSARLAPATSDGKNDRDQDEEDINIIIVNENTHELVDDGIEGEIWIASPSNASGYLGYPSLTYEIFHARPKGHLSKNYVRTGDRGVITGEERFLFITGRCSDVIKLCDGQEVHPHYIETAAYNSQSKVLRGGCLAAFQISNTIVLVAELQRFDKQDAQLYEMLRRTCERIREEVWNKEGAEVGVAVLVENGSVPKTTSGKVQRWLAKHKLIRGEMRTVIEVNFGATPAMLEKQGEEMDLYFSNSATTRLYLLSLL</sequence>
<dbReference type="InterPro" id="IPR045851">
    <property type="entry name" value="AMP-bd_C_sf"/>
</dbReference>
<dbReference type="PANTHER" id="PTHR22754:SF40">
    <property type="entry name" value="OS01G0636300 PROTEIN"/>
    <property type="match status" value="1"/>
</dbReference>
<comment type="caution">
    <text evidence="3">The sequence shown here is derived from an EMBL/GenBank/DDBJ whole genome shotgun (WGS) entry which is preliminary data.</text>
</comment>
<keyword evidence="1" id="KW-0812">Transmembrane</keyword>
<dbReference type="Gene3D" id="3.40.50.12780">
    <property type="entry name" value="N-terminal domain of ligase-like"/>
    <property type="match status" value="1"/>
</dbReference>
<gene>
    <name evidence="3" type="ORF">Sjap_016927</name>
</gene>
<dbReference type="AlphaFoldDB" id="A0AAP0I577"/>
<dbReference type="SUPFAM" id="SSF56801">
    <property type="entry name" value="Acetyl-CoA synthetase-like"/>
    <property type="match status" value="1"/>
</dbReference>
<dbReference type="InterPro" id="IPR042099">
    <property type="entry name" value="ANL_N_sf"/>
</dbReference>
<reference evidence="3 4" key="1">
    <citation type="submission" date="2024-01" db="EMBL/GenBank/DDBJ databases">
        <title>Genome assemblies of Stephania.</title>
        <authorList>
            <person name="Yang L."/>
        </authorList>
    </citation>
    <scope>NUCLEOTIDE SEQUENCE [LARGE SCALE GENOMIC DNA]</scope>
    <source>
        <strain evidence="3">QJT</strain>
        <tissue evidence="3">Leaf</tissue>
    </source>
</reference>
<dbReference type="Pfam" id="PF00501">
    <property type="entry name" value="AMP-binding"/>
    <property type="match status" value="1"/>
</dbReference>
<dbReference type="Proteomes" id="UP001417504">
    <property type="component" value="Unassembled WGS sequence"/>
</dbReference>
<dbReference type="EMBL" id="JBBNAE010000007">
    <property type="protein sequence ID" value="KAK9108867.1"/>
    <property type="molecule type" value="Genomic_DNA"/>
</dbReference>
<feature type="transmembrane region" description="Helical" evidence="1">
    <location>
        <begin position="229"/>
        <end position="251"/>
    </location>
</feature>
<evidence type="ECO:0000313" key="3">
    <source>
        <dbReference type="EMBL" id="KAK9108867.1"/>
    </source>
</evidence>
<evidence type="ECO:0000259" key="2">
    <source>
        <dbReference type="Pfam" id="PF00501"/>
    </source>
</evidence>
<feature type="domain" description="AMP-dependent synthetase/ligase" evidence="2">
    <location>
        <begin position="33"/>
        <end position="425"/>
    </location>
</feature>
<organism evidence="3 4">
    <name type="scientific">Stephania japonica</name>
    <dbReference type="NCBI Taxonomy" id="461633"/>
    <lineage>
        <taxon>Eukaryota</taxon>
        <taxon>Viridiplantae</taxon>
        <taxon>Streptophyta</taxon>
        <taxon>Embryophyta</taxon>
        <taxon>Tracheophyta</taxon>
        <taxon>Spermatophyta</taxon>
        <taxon>Magnoliopsida</taxon>
        <taxon>Ranunculales</taxon>
        <taxon>Menispermaceae</taxon>
        <taxon>Menispermoideae</taxon>
        <taxon>Cissampelideae</taxon>
        <taxon>Stephania</taxon>
    </lineage>
</organism>
<keyword evidence="4" id="KW-1185">Reference proteome</keyword>
<proteinExistence type="predicted"/>